<keyword evidence="1" id="KW-1133">Transmembrane helix</keyword>
<organism evidence="2">
    <name type="scientific">Pithovirus LCPAC103</name>
    <dbReference type="NCBI Taxonomy" id="2506588"/>
    <lineage>
        <taxon>Viruses</taxon>
        <taxon>Pithoviruses</taxon>
    </lineage>
</organism>
<name>A0A481Z6M1_9VIRU</name>
<keyword evidence="1" id="KW-0812">Transmembrane</keyword>
<evidence type="ECO:0000256" key="1">
    <source>
        <dbReference type="SAM" id="Phobius"/>
    </source>
</evidence>
<feature type="transmembrane region" description="Helical" evidence="1">
    <location>
        <begin position="23"/>
        <end position="44"/>
    </location>
</feature>
<evidence type="ECO:0008006" key="3">
    <source>
        <dbReference type="Google" id="ProtNLM"/>
    </source>
</evidence>
<dbReference type="EMBL" id="MK500479">
    <property type="protein sequence ID" value="QBK90371.1"/>
    <property type="molecule type" value="Genomic_DNA"/>
</dbReference>
<sequence>MSDTDDPDDPNKDCSKLSNAEKWWASIVVGIIFIVFASGPAFAVSGTLFKGVCLQTFFGKGGPTLVGLILHAIIVIIIARLAIENTNL</sequence>
<keyword evidence="1" id="KW-0472">Membrane</keyword>
<accession>A0A481Z6M1</accession>
<gene>
    <name evidence="2" type="ORF">LCPAC103_00520</name>
</gene>
<proteinExistence type="predicted"/>
<feature type="transmembrane region" description="Helical" evidence="1">
    <location>
        <begin position="65"/>
        <end position="83"/>
    </location>
</feature>
<reference evidence="2" key="1">
    <citation type="journal article" date="2019" name="MBio">
        <title>Virus Genomes from Deep Sea Sediments Expand the Ocean Megavirome and Support Independent Origins of Viral Gigantism.</title>
        <authorList>
            <person name="Backstrom D."/>
            <person name="Yutin N."/>
            <person name="Jorgensen S.L."/>
            <person name="Dharamshi J."/>
            <person name="Homa F."/>
            <person name="Zaremba-Niedwiedzka K."/>
            <person name="Spang A."/>
            <person name="Wolf Y.I."/>
            <person name="Koonin E.V."/>
            <person name="Ettema T.J."/>
        </authorList>
    </citation>
    <scope>NUCLEOTIDE SEQUENCE</scope>
</reference>
<evidence type="ECO:0000313" key="2">
    <source>
        <dbReference type="EMBL" id="QBK90371.1"/>
    </source>
</evidence>
<protein>
    <recommendedName>
        <fullName evidence="3">Transmembrane protein</fullName>
    </recommendedName>
</protein>